<dbReference type="Gene3D" id="3.90.76.10">
    <property type="entry name" value="Dipeptide-binding Protein, Domain 1"/>
    <property type="match status" value="1"/>
</dbReference>
<dbReference type="InterPro" id="IPR039424">
    <property type="entry name" value="SBP_5"/>
</dbReference>
<evidence type="ECO:0000256" key="4">
    <source>
        <dbReference type="SAM" id="SignalP"/>
    </source>
</evidence>
<keyword evidence="7" id="KW-1185">Reference proteome</keyword>
<feature type="domain" description="Solute-binding protein family 5" evidence="5">
    <location>
        <begin position="63"/>
        <end position="426"/>
    </location>
</feature>
<dbReference type="PIRSF" id="PIRSF002741">
    <property type="entry name" value="MppA"/>
    <property type="match status" value="1"/>
</dbReference>
<keyword evidence="3 4" id="KW-0732">Signal</keyword>
<sequence>MKKTLLSAAMAASFLSWAQAANITIAYDSDPVSMDPMEQLSNGTLQMAHMIFEPLVRISADLEPQARLAEKWEYLDPENPTVMRFYLRKDVKFHSGNPFTADDVIFSFNRVKTSADFKGLYESYEGMEKVDDYTVDLKFKQPYPLVLNNISYLFIMDSKHYSGNDDKGRAKDLLEKSTGTFASTTPSGTGPFKLDSRTQGQRSVYSAFGDYWNKANRGNVDKITLVTIKENATRLSALLSGDVDWIYPVPPTDVERIQKSDKHQLLSLAGDRLIAIQMNQNVVPEFKDVRVRQAVVHAVNSEGIVEKIMRGNGTAGAQFSPEGYSGYKPELKPRFDLNKAQALMKEAGMEKGFSVTMITPNDRYVNDEKIAQTVSAMLAKINVKVNLNAMPKAQYWDEFDKCAAGLQLVGWSSDTGDSANYSEFLTMTRDADTGMGQYNCNGYSNPKLDELVRQANVETDIEKRKSLLREVAQIEFDDAVVIPLHWENLNWGMSKRFENFEEIVNLKNYPYWEELKVKE</sequence>
<dbReference type="OrthoDB" id="9801912at2"/>
<evidence type="ECO:0000256" key="3">
    <source>
        <dbReference type="ARBA" id="ARBA00022729"/>
    </source>
</evidence>
<evidence type="ECO:0000259" key="5">
    <source>
        <dbReference type="Pfam" id="PF00496"/>
    </source>
</evidence>
<dbReference type="EMBL" id="UHIA01000003">
    <property type="protein sequence ID" value="SUO91828.1"/>
    <property type="molecule type" value="Genomic_DNA"/>
</dbReference>
<dbReference type="PANTHER" id="PTHR30290:SF9">
    <property type="entry name" value="OLIGOPEPTIDE-BINDING PROTEIN APPA"/>
    <property type="match status" value="1"/>
</dbReference>
<dbReference type="GO" id="GO:1904680">
    <property type="term" value="F:peptide transmembrane transporter activity"/>
    <property type="evidence" value="ECO:0007669"/>
    <property type="project" value="TreeGrafter"/>
</dbReference>
<dbReference type="Gene3D" id="3.40.190.10">
    <property type="entry name" value="Periplasmic binding protein-like II"/>
    <property type="match status" value="1"/>
</dbReference>
<reference evidence="6 7" key="1">
    <citation type="submission" date="2018-06" db="EMBL/GenBank/DDBJ databases">
        <authorList>
            <consortium name="Pathogen Informatics"/>
            <person name="Doyle S."/>
        </authorList>
    </citation>
    <scope>NUCLEOTIDE SEQUENCE [LARGE SCALE GENOMIC DNA]</scope>
    <source>
        <strain evidence="6 7">NCTC10717</strain>
    </source>
</reference>
<evidence type="ECO:0000313" key="7">
    <source>
        <dbReference type="Proteomes" id="UP000254575"/>
    </source>
</evidence>
<evidence type="ECO:0000256" key="2">
    <source>
        <dbReference type="ARBA" id="ARBA00022448"/>
    </source>
</evidence>
<dbReference type="RefSeq" id="WP_115217584.1">
    <property type="nucleotide sequence ID" value="NZ_UHIA01000003.1"/>
</dbReference>
<evidence type="ECO:0000313" key="6">
    <source>
        <dbReference type="EMBL" id="SUO91828.1"/>
    </source>
</evidence>
<dbReference type="AlphaFoldDB" id="A0A380MIB9"/>
<dbReference type="CDD" id="cd08498">
    <property type="entry name" value="PBP2_NikA_DppA_OppA_like_2"/>
    <property type="match status" value="1"/>
</dbReference>
<dbReference type="GO" id="GO:0015833">
    <property type="term" value="P:peptide transport"/>
    <property type="evidence" value="ECO:0007669"/>
    <property type="project" value="TreeGrafter"/>
</dbReference>
<protein>
    <submittedName>
        <fullName evidence="6">Dipeptide-binding protein</fullName>
    </submittedName>
</protein>
<dbReference type="Gene3D" id="3.10.105.10">
    <property type="entry name" value="Dipeptide-binding Protein, Domain 3"/>
    <property type="match status" value="1"/>
</dbReference>
<dbReference type="PANTHER" id="PTHR30290">
    <property type="entry name" value="PERIPLASMIC BINDING COMPONENT OF ABC TRANSPORTER"/>
    <property type="match status" value="1"/>
</dbReference>
<feature type="chain" id="PRO_5016813179" evidence="4">
    <location>
        <begin position="21"/>
        <end position="519"/>
    </location>
</feature>
<accession>A0A380MIB9</accession>
<comment type="similarity">
    <text evidence="1">Belongs to the bacterial solute-binding protein 5 family.</text>
</comment>
<dbReference type="SUPFAM" id="SSF53850">
    <property type="entry name" value="Periplasmic binding protein-like II"/>
    <property type="match status" value="1"/>
</dbReference>
<name>A0A380MIB9_9GAMM</name>
<feature type="signal peptide" evidence="4">
    <location>
        <begin position="1"/>
        <end position="20"/>
    </location>
</feature>
<dbReference type="GO" id="GO:0043190">
    <property type="term" value="C:ATP-binding cassette (ABC) transporter complex"/>
    <property type="evidence" value="ECO:0007669"/>
    <property type="project" value="InterPro"/>
</dbReference>
<dbReference type="InterPro" id="IPR000914">
    <property type="entry name" value="SBP_5_dom"/>
</dbReference>
<organism evidence="6 7">
    <name type="scientific">Suttonella indologenes</name>
    <dbReference type="NCBI Taxonomy" id="13276"/>
    <lineage>
        <taxon>Bacteria</taxon>
        <taxon>Pseudomonadati</taxon>
        <taxon>Pseudomonadota</taxon>
        <taxon>Gammaproteobacteria</taxon>
        <taxon>Cardiobacteriales</taxon>
        <taxon>Cardiobacteriaceae</taxon>
        <taxon>Suttonella</taxon>
    </lineage>
</organism>
<dbReference type="InterPro" id="IPR030678">
    <property type="entry name" value="Peptide/Ni-bd"/>
</dbReference>
<dbReference type="Proteomes" id="UP000254575">
    <property type="component" value="Unassembled WGS sequence"/>
</dbReference>
<dbReference type="Pfam" id="PF00496">
    <property type="entry name" value="SBP_bac_5"/>
    <property type="match status" value="1"/>
</dbReference>
<proteinExistence type="inferred from homology"/>
<keyword evidence="2" id="KW-0813">Transport</keyword>
<dbReference type="GO" id="GO:0030288">
    <property type="term" value="C:outer membrane-bounded periplasmic space"/>
    <property type="evidence" value="ECO:0007669"/>
    <property type="project" value="UniProtKB-ARBA"/>
</dbReference>
<evidence type="ECO:0000256" key="1">
    <source>
        <dbReference type="ARBA" id="ARBA00005695"/>
    </source>
</evidence>
<gene>
    <name evidence="6" type="primary">dppA</name>
    <name evidence="6" type="ORF">NCTC10717_00267</name>
</gene>